<reference evidence="5 6" key="1">
    <citation type="journal article" date="2019" name="Nat. Ecol. Evol.">
        <title>Megaphylogeny resolves global patterns of mushroom evolution.</title>
        <authorList>
            <person name="Varga T."/>
            <person name="Krizsan K."/>
            <person name="Foldi C."/>
            <person name="Dima B."/>
            <person name="Sanchez-Garcia M."/>
            <person name="Sanchez-Ramirez S."/>
            <person name="Szollosi G.J."/>
            <person name="Szarkandi J.G."/>
            <person name="Papp V."/>
            <person name="Albert L."/>
            <person name="Andreopoulos W."/>
            <person name="Angelini C."/>
            <person name="Antonin V."/>
            <person name="Barry K.W."/>
            <person name="Bougher N.L."/>
            <person name="Buchanan P."/>
            <person name="Buyck B."/>
            <person name="Bense V."/>
            <person name="Catcheside P."/>
            <person name="Chovatia M."/>
            <person name="Cooper J."/>
            <person name="Damon W."/>
            <person name="Desjardin D."/>
            <person name="Finy P."/>
            <person name="Geml J."/>
            <person name="Haridas S."/>
            <person name="Hughes K."/>
            <person name="Justo A."/>
            <person name="Karasinski D."/>
            <person name="Kautmanova I."/>
            <person name="Kiss B."/>
            <person name="Kocsube S."/>
            <person name="Kotiranta H."/>
            <person name="LaButti K.M."/>
            <person name="Lechner B.E."/>
            <person name="Liimatainen K."/>
            <person name="Lipzen A."/>
            <person name="Lukacs Z."/>
            <person name="Mihaltcheva S."/>
            <person name="Morgado L.N."/>
            <person name="Niskanen T."/>
            <person name="Noordeloos M.E."/>
            <person name="Ohm R.A."/>
            <person name="Ortiz-Santana B."/>
            <person name="Ovrebo C."/>
            <person name="Racz N."/>
            <person name="Riley R."/>
            <person name="Savchenko A."/>
            <person name="Shiryaev A."/>
            <person name="Soop K."/>
            <person name="Spirin V."/>
            <person name="Szebenyi C."/>
            <person name="Tomsovsky M."/>
            <person name="Tulloss R.E."/>
            <person name="Uehling J."/>
            <person name="Grigoriev I.V."/>
            <person name="Vagvolgyi C."/>
            <person name="Papp T."/>
            <person name="Martin F.M."/>
            <person name="Miettinen O."/>
            <person name="Hibbett D.S."/>
            <person name="Nagy L.G."/>
        </authorList>
    </citation>
    <scope>NUCLEOTIDE SEQUENCE [LARGE SCALE GENOMIC DNA]</scope>
    <source>
        <strain evidence="5 6">CBS 166.37</strain>
    </source>
</reference>
<keyword evidence="6" id="KW-1185">Reference proteome</keyword>
<dbReference type="Proteomes" id="UP000308652">
    <property type="component" value="Unassembled WGS sequence"/>
</dbReference>
<proteinExistence type="inferred from homology"/>
<keyword evidence="3" id="KW-0496">Mitochondrion</keyword>
<evidence type="ECO:0000313" key="5">
    <source>
        <dbReference type="EMBL" id="TFK43598.1"/>
    </source>
</evidence>
<dbReference type="NCBIfam" id="TIGR03317">
    <property type="entry name" value="ygfZ_signature"/>
    <property type="match status" value="1"/>
</dbReference>
<evidence type="ECO:0008006" key="7">
    <source>
        <dbReference type="Google" id="ProtNLM"/>
    </source>
</evidence>
<comment type="similarity">
    <text evidence="4">Belongs to the GcvT family. CAF17/IBA57 subfamily.</text>
</comment>
<dbReference type="GO" id="GO:0005759">
    <property type="term" value="C:mitochondrial matrix"/>
    <property type="evidence" value="ECO:0007669"/>
    <property type="project" value="TreeGrafter"/>
</dbReference>
<dbReference type="InterPro" id="IPR045179">
    <property type="entry name" value="YgfZ/GcvT"/>
</dbReference>
<dbReference type="SUPFAM" id="SSF103025">
    <property type="entry name" value="Folate-binding domain"/>
    <property type="match status" value="1"/>
</dbReference>
<evidence type="ECO:0000256" key="2">
    <source>
        <dbReference type="ARBA" id="ARBA00022946"/>
    </source>
</evidence>
<dbReference type="OrthoDB" id="191995at2759"/>
<accession>A0A5C3MI37</accession>
<keyword evidence="2" id="KW-0809">Transit peptide</keyword>
<dbReference type="InterPro" id="IPR017703">
    <property type="entry name" value="YgfZ/GCV_T_CS"/>
</dbReference>
<evidence type="ECO:0000256" key="1">
    <source>
        <dbReference type="ARBA" id="ARBA00004173"/>
    </source>
</evidence>
<name>A0A5C3MI37_9AGAR</name>
<dbReference type="EMBL" id="ML213591">
    <property type="protein sequence ID" value="TFK43598.1"/>
    <property type="molecule type" value="Genomic_DNA"/>
</dbReference>
<evidence type="ECO:0000313" key="6">
    <source>
        <dbReference type="Proteomes" id="UP000308652"/>
    </source>
</evidence>
<dbReference type="Gene3D" id="3.30.1360.120">
    <property type="entry name" value="Probable tRNA modification gtpase trme, domain 1"/>
    <property type="match status" value="2"/>
</dbReference>
<dbReference type="STRING" id="68775.A0A5C3MI37"/>
<comment type="subcellular location">
    <subcellularLocation>
        <location evidence="1">Mitochondrion</location>
    </subcellularLocation>
</comment>
<dbReference type="AlphaFoldDB" id="A0A5C3MI37"/>
<evidence type="ECO:0000256" key="3">
    <source>
        <dbReference type="ARBA" id="ARBA00023128"/>
    </source>
</evidence>
<dbReference type="PANTHER" id="PTHR22602">
    <property type="entry name" value="TRANSFERASE CAF17, MITOCHONDRIAL-RELATED"/>
    <property type="match status" value="1"/>
</dbReference>
<dbReference type="PANTHER" id="PTHR22602:SF0">
    <property type="entry name" value="TRANSFERASE CAF17, MITOCHONDRIAL-RELATED"/>
    <property type="match status" value="1"/>
</dbReference>
<sequence>MVPPALRGLLRSTPTIAPIPHRGILSVFGPQASEFLNGLLATSIREPIKGPIFSTFLHAQAGGFIFKRCGRVLYDVFLYSADSNGKRGYLLEYDARPSEAPPLLSYIKRHVLRSKVKVRDVSGEYDVWAAWGAPGDRLWESKRNWDWARSGAVEPVWDTSEMWPWGTASHDLVTEESYALHRILHGVPEGSTEIVPMQAFPMDSNLDVMGGLDFRKGCYVGQELTVRTYHTGVIRKRILPVVIHPQDQYVLFVILVEPVLTIFLAQGY</sequence>
<evidence type="ECO:0000256" key="4">
    <source>
        <dbReference type="ARBA" id="ARBA00093447"/>
    </source>
</evidence>
<protein>
    <recommendedName>
        <fullName evidence="7">Aminomethyltransferase folate-binding domain-containing protein</fullName>
    </recommendedName>
</protein>
<dbReference type="InterPro" id="IPR027266">
    <property type="entry name" value="TrmE/GcvT-like"/>
</dbReference>
<organism evidence="5 6">
    <name type="scientific">Crucibulum laeve</name>
    <dbReference type="NCBI Taxonomy" id="68775"/>
    <lineage>
        <taxon>Eukaryota</taxon>
        <taxon>Fungi</taxon>
        <taxon>Dikarya</taxon>
        <taxon>Basidiomycota</taxon>
        <taxon>Agaricomycotina</taxon>
        <taxon>Agaricomycetes</taxon>
        <taxon>Agaricomycetidae</taxon>
        <taxon>Agaricales</taxon>
        <taxon>Agaricineae</taxon>
        <taxon>Nidulariaceae</taxon>
        <taxon>Crucibulum</taxon>
    </lineage>
</organism>
<gene>
    <name evidence="5" type="ORF">BDQ12DRAFT_596624</name>
</gene>
<dbReference type="GO" id="GO:0016226">
    <property type="term" value="P:iron-sulfur cluster assembly"/>
    <property type="evidence" value="ECO:0007669"/>
    <property type="project" value="TreeGrafter"/>
</dbReference>